<dbReference type="STRING" id="883161.HMPREF9306_00242"/>
<name>S2WMD4_9ACTN</name>
<feature type="domain" description="Integral membrane bound transporter" evidence="7">
    <location>
        <begin position="63"/>
        <end position="183"/>
    </location>
</feature>
<comment type="subcellular location">
    <subcellularLocation>
        <location evidence="1">Membrane</location>
        <topology evidence="1">Multi-pass membrane protein</topology>
    </subcellularLocation>
</comment>
<feature type="transmembrane region" description="Helical" evidence="6">
    <location>
        <begin position="174"/>
        <end position="190"/>
    </location>
</feature>
<keyword evidence="9" id="KW-1185">Reference proteome</keyword>
<dbReference type="HOGENOM" id="CLU_046662_0_0_11"/>
<dbReference type="Proteomes" id="UP000014417">
    <property type="component" value="Unassembled WGS sequence"/>
</dbReference>
<proteinExistence type="predicted"/>
<feature type="transmembrane region" description="Helical" evidence="6">
    <location>
        <begin position="147"/>
        <end position="168"/>
    </location>
</feature>
<feature type="region of interest" description="Disordered" evidence="5">
    <location>
        <begin position="382"/>
        <end position="407"/>
    </location>
</feature>
<dbReference type="EMBL" id="AGZR01000003">
    <property type="protein sequence ID" value="EPD33827.1"/>
    <property type="molecule type" value="Genomic_DNA"/>
</dbReference>
<evidence type="ECO:0000256" key="6">
    <source>
        <dbReference type="SAM" id="Phobius"/>
    </source>
</evidence>
<protein>
    <recommendedName>
        <fullName evidence="7">Integral membrane bound transporter domain-containing protein</fullName>
    </recommendedName>
</protein>
<evidence type="ECO:0000256" key="3">
    <source>
        <dbReference type="ARBA" id="ARBA00022989"/>
    </source>
</evidence>
<keyword evidence="3 6" id="KW-1133">Transmembrane helix</keyword>
<keyword evidence="2 6" id="KW-0812">Transmembrane</keyword>
<evidence type="ECO:0000256" key="5">
    <source>
        <dbReference type="SAM" id="MobiDB-lite"/>
    </source>
</evidence>
<feature type="transmembrane region" description="Helical" evidence="6">
    <location>
        <begin position="94"/>
        <end position="112"/>
    </location>
</feature>
<dbReference type="GO" id="GO:0016020">
    <property type="term" value="C:membrane"/>
    <property type="evidence" value="ECO:0007669"/>
    <property type="project" value="UniProtKB-SubCell"/>
</dbReference>
<feature type="transmembrane region" description="Helical" evidence="6">
    <location>
        <begin position="44"/>
        <end position="66"/>
    </location>
</feature>
<gene>
    <name evidence="8" type="ORF">HMPREF9306_00242</name>
</gene>
<keyword evidence="4 6" id="KW-0472">Membrane</keyword>
<feature type="compositionally biased region" description="Acidic residues" evidence="5">
    <location>
        <begin position="389"/>
        <end position="401"/>
    </location>
</feature>
<dbReference type="InterPro" id="IPR049453">
    <property type="entry name" value="Memb_transporter_dom"/>
</dbReference>
<sequence>MKHAEIDEVGWRSHVPKRIRRLVRKYRTYFISQLRAGRARVKGAFVPTIIAAAFAAVSWTICKYLMGEPNPVFAPIATFLCLGMSRNRNIRKVVELGVGASIGVAVGGLVAVNWGFDWWQIFLLMSVMPLIGRMIDRSEMTAFQMGIQSIVMASMITGGMVSASSGVFGRWMDALTGAVVALFATLILPINTESRPRRYAVLALNDVSRALRALGHGMAEGSVVMVHSAKGYLSATREAVTDGEAALASARETSRLNPVARRRSLTKLTELERILEMTDRLEITALIFERQARGMVIERGEIKTVSPYVLQVATIIDQVAAGIGSWERPTKARNAAVAIAGELAPEEVGHNDDWRSATLTSLLRAIVVDTLQLTGLSNAQARSTLAGNDPDEPEGLPEVEDWDRRSEIWGTDELPAIGSEDRRYFKKLAADELQKGEDD</sequence>
<evidence type="ECO:0000313" key="8">
    <source>
        <dbReference type="EMBL" id="EPD33827.1"/>
    </source>
</evidence>
<dbReference type="RefSeq" id="WP_016455099.1">
    <property type="nucleotide sequence ID" value="NZ_KE150269.1"/>
</dbReference>
<comment type="caution">
    <text evidence="8">The sequence shown here is derived from an EMBL/GenBank/DDBJ whole genome shotgun (WGS) entry which is preliminary data.</text>
</comment>
<evidence type="ECO:0000313" key="9">
    <source>
        <dbReference type="Proteomes" id="UP000014417"/>
    </source>
</evidence>
<evidence type="ECO:0000256" key="2">
    <source>
        <dbReference type="ARBA" id="ARBA00022692"/>
    </source>
</evidence>
<organism evidence="8 9">
    <name type="scientific">Propionimicrobium lymphophilum ACS-093-V-SCH5</name>
    <dbReference type="NCBI Taxonomy" id="883161"/>
    <lineage>
        <taxon>Bacteria</taxon>
        <taxon>Bacillati</taxon>
        <taxon>Actinomycetota</taxon>
        <taxon>Actinomycetes</taxon>
        <taxon>Propionibacteriales</taxon>
        <taxon>Propionibacteriaceae</taxon>
        <taxon>Propionimicrobium</taxon>
    </lineage>
</organism>
<dbReference type="AlphaFoldDB" id="S2WMD4"/>
<dbReference type="OrthoDB" id="5198202at2"/>
<feature type="transmembrane region" description="Helical" evidence="6">
    <location>
        <begin position="72"/>
        <end position="87"/>
    </location>
</feature>
<reference evidence="8 9" key="1">
    <citation type="submission" date="2013-04" db="EMBL/GenBank/DDBJ databases">
        <title>The Genome Sequence of Propionimicrobium lymphophilum ACS-093-V-SCH5.</title>
        <authorList>
            <consortium name="The Broad Institute Genomics Platform"/>
            <person name="Earl A."/>
            <person name="Ward D."/>
            <person name="Feldgarden M."/>
            <person name="Gevers D."/>
            <person name="Saerens B."/>
            <person name="Vaneechoutte M."/>
            <person name="Walker B."/>
            <person name="Young S."/>
            <person name="Zeng Q."/>
            <person name="Gargeya S."/>
            <person name="Fitzgerald M."/>
            <person name="Haas B."/>
            <person name="Abouelleil A."/>
            <person name="Allen A.W."/>
            <person name="Alvarado L."/>
            <person name="Arachchi H.M."/>
            <person name="Berlin A.M."/>
            <person name="Chapman S.B."/>
            <person name="Gainer-Dewar J."/>
            <person name="Goldberg J."/>
            <person name="Griggs A."/>
            <person name="Gujja S."/>
            <person name="Hansen M."/>
            <person name="Howarth C."/>
            <person name="Imamovic A."/>
            <person name="Ireland A."/>
            <person name="Larimer J."/>
            <person name="McCowan C."/>
            <person name="Murphy C."/>
            <person name="Pearson M."/>
            <person name="Poon T.W."/>
            <person name="Priest M."/>
            <person name="Roberts A."/>
            <person name="Saif S."/>
            <person name="Shea T."/>
            <person name="Sisk P."/>
            <person name="Sykes S."/>
            <person name="Wortman J."/>
            <person name="Nusbaum C."/>
            <person name="Birren B."/>
        </authorList>
    </citation>
    <scope>NUCLEOTIDE SEQUENCE [LARGE SCALE GENOMIC DNA]</scope>
    <source>
        <strain evidence="8 9">ACS-093-V-SCH5</strain>
    </source>
</reference>
<dbReference type="Pfam" id="PF13515">
    <property type="entry name" value="FUSC_2"/>
    <property type="match status" value="1"/>
</dbReference>
<evidence type="ECO:0000259" key="7">
    <source>
        <dbReference type="Pfam" id="PF13515"/>
    </source>
</evidence>
<accession>S2WMD4</accession>
<evidence type="ECO:0000256" key="1">
    <source>
        <dbReference type="ARBA" id="ARBA00004141"/>
    </source>
</evidence>
<evidence type="ECO:0000256" key="4">
    <source>
        <dbReference type="ARBA" id="ARBA00023136"/>
    </source>
</evidence>